<gene>
    <name evidence="1" type="ORF">E2C01_071940</name>
</gene>
<proteinExistence type="predicted"/>
<comment type="caution">
    <text evidence="1">The sequence shown here is derived from an EMBL/GenBank/DDBJ whole genome shotgun (WGS) entry which is preliminary data.</text>
</comment>
<evidence type="ECO:0000313" key="1">
    <source>
        <dbReference type="EMBL" id="MPC77485.1"/>
    </source>
</evidence>
<dbReference type="Proteomes" id="UP000324222">
    <property type="component" value="Unassembled WGS sequence"/>
</dbReference>
<reference evidence="1 2" key="1">
    <citation type="submission" date="2019-05" db="EMBL/GenBank/DDBJ databases">
        <title>Another draft genome of Portunus trituberculatus and its Hox gene families provides insights of decapod evolution.</title>
        <authorList>
            <person name="Jeong J.-H."/>
            <person name="Song I."/>
            <person name="Kim S."/>
            <person name="Choi T."/>
            <person name="Kim D."/>
            <person name="Ryu S."/>
            <person name="Kim W."/>
        </authorList>
    </citation>
    <scope>NUCLEOTIDE SEQUENCE [LARGE SCALE GENOMIC DNA]</scope>
    <source>
        <tissue evidence="1">Muscle</tissue>
    </source>
</reference>
<keyword evidence="2" id="KW-1185">Reference proteome</keyword>
<accession>A0A5B7I5T5</accession>
<name>A0A5B7I5T5_PORTR</name>
<evidence type="ECO:0000313" key="2">
    <source>
        <dbReference type="Proteomes" id="UP000324222"/>
    </source>
</evidence>
<dbReference type="AlphaFoldDB" id="A0A5B7I5T5"/>
<dbReference type="EMBL" id="VSRR010045985">
    <property type="protein sequence ID" value="MPC77485.1"/>
    <property type="molecule type" value="Genomic_DNA"/>
</dbReference>
<organism evidence="1 2">
    <name type="scientific">Portunus trituberculatus</name>
    <name type="common">Swimming crab</name>
    <name type="synonym">Neptunus trituberculatus</name>
    <dbReference type="NCBI Taxonomy" id="210409"/>
    <lineage>
        <taxon>Eukaryota</taxon>
        <taxon>Metazoa</taxon>
        <taxon>Ecdysozoa</taxon>
        <taxon>Arthropoda</taxon>
        <taxon>Crustacea</taxon>
        <taxon>Multicrustacea</taxon>
        <taxon>Malacostraca</taxon>
        <taxon>Eumalacostraca</taxon>
        <taxon>Eucarida</taxon>
        <taxon>Decapoda</taxon>
        <taxon>Pleocyemata</taxon>
        <taxon>Brachyura</taxon>
        <taxon>Eubrachyura</taxon>
        <taxon>Portunoidea</taxon>
        <taxon>Portunidae</taxon>
        <taxon>Portuninae</taxon>
        <taxon>Portunus</taxon>
    </lineage>
</organism>
<protein>
    <submittedName>
        <fullName evidence="1">Uncharacterized protein</fullName>
    </submittedName>
</protein>
<sequence>MQTTPSIPPPPSPTPTLLHCPLSHTRTSPLPLSPHLHASPLSTSPASPPYPIYVPLSTLCPALTPSRSCLWSVTLSCPFPCAICPLYICSYLPLFNYNALPIYLPRSNLCPSLTPSHTHASGQ</sequence>